<gene>
    <name evidence="10" type="ORF">SUNI508_10043</name>
</gene>
<accession>A0ABR2UN21</accession>
<feature type="region of interest" description="Disordered" evidence="8">
    <location>
        <begin position="449"/>
        <end position="469"/>
    </location>
</feature>
<name>A0ABR2UN21_9PEZI</name>
<keyword evidence="11" id="KW-1185">Reference proteome</keyword>
<evidence type="ECO:0000256" key="7">
    <source>
        <dbReference type="RuleBase" id="RU361215"/>
    </source>
</evidence>
<dbReference type="InterPro" id="IPR038765">
    <property type="entry name" value="Papain-like_cys_pep_sf"/>
</dbReference>
<dbReference type="InterPro" id="IPR036959">
    <property type="entry name" value="Peptidase_C12_UCH_sf"/>
</dbReference>
<reference evidence="10 11" key="1">
    <citation type="journal article" date="2024" name="J. Plant Pathol.">
        <title>Sequence and assembly of the genome of Seiridium unicorne, isolate CBS 538.82, causal agent of cypress canker disease.</title>
        <authorList>
            <person name="Scali E."/>
            <person name="Rocca G.D."/>
            <person name="Danti R."/>
            <person name="Garbelotto M."/>
            <person name="Barberini S."/>
            <person name="Baroncelli R."/>
            <person name="Emiliani G."/>
        </authorList>
    </citation>
    <scope>NUCLEOTIDE SEQUENCE [LARGE SCALE GENOMIC DNA]</scope>
    <source>
        <strain evidence="10 11">BM-138-508</strain>
    </source>
</reference>
<dbReference type="PANTHER" id="PTHR10589">
    <property type="entry name" value="UBIQUITIN CARBOXYL-TERMINAL HYDROLASE"/>
    <property type="match status" value="1"/>
</dbReference>
<evidence type="ECO:0000313" key="11">
    <source>
        <dbReference type="Proteomes" id="UP001408356"/>
    </source>
</evidence>
<evidence type="ECO:0000256" key="2">
    <source>
        <dbReference type="ARBA" id="ARBA00022670"/>
    </source>
</evidence>
<comment type="catalytic activity">
    <reaction evidence="1 6 7">
        <text>Thiol-dependent hydrolysis of ester, thioester, amide, peptide and isopeptide bonds formed by the C-terminal Gly of ubiquitin (a 76-residue protein attached to proteins as an intracellular targeting signal).</text>
        <dbReference type="EC" id="3.4.19.12"/>
    </reaction>
</comment>
<dbReference type="EC" id="3.4.19.12" evidence="7"/>
<comment type="caution">
    <text evidence="10">The sequence shown here is derived from an EMBL/GenBank/DDBJ whole genome shotgun (WGS) entry which is preliminary data.</text>
</comment>
<dbReference type="SUPFAM" id="SSF54001">
    <property type="entry name" value="Cysteine proteinases"/>
    <property type="match status" value="1"/>
</dbReference>
<dbReference type="PRINTS" id="PR00707">
    <property type="entry name" value="UBCTHYDRLASE"/>
</dbReference>
<sequence>MGAVDMDAVIMNGHVKTPEADDKSSQNGSRAPEHKTEDPDGGVEINGNSSNLYEPHSPPRDEDEVMKDASDEGKVELPPPKLLAQMAETAPRRSTRSRKAPANYEDEYVIPAATDSAKPTAASSRPKRKAAAAAQKTFTSKEDLDLVTETICAPMVSEELRSYKGWVELESEPSFFQAMLHEIGAPDLKITELFSTDAESIDALPKPVYGLIFLFPYEDFGEQNAEERHDCPEELWFANQTTANGCATVALMNITMNIPNSTYGPELQQFKRQTAPLSYLDRGHALDTNDFIRCIHNSVARRTQLLNEDLAWRNKVEEEEREQRKNKRPIRAARGKGKTKIRVSTATNRTVTKRKKDYSNTANHYIAYVPHDGKVWEFDGLEDKPLCLGEYQGDSDNWAMTAIETIKVRMAAGVFSNTFNLLAVCATPLQTLEDRLVQSLAAAQQLEEEYRAGGESDDPSWPHPPISTLFPPEKLESLNHLTWDMAANIGPTEDFLNKISQPTFNKEGATLLMAELIVEQNDLEAELAAEIDSHQSAQLEYESRQRDFTPFIHQFLLALAETGQLEETVNNFVET</sequence>
<comment type="similarity">
    <text evidence="6 7">Belongs to the peptidase C12 family.</text>
</comment>
<dbReference type="Gene3D" id="3.40.532.10">
    <property type="entry name" value="Peptidase C12, ubiquitin carboxyl-terminal hydrolase"/>
    <property type="match status" value="1"/>
</dbReference>
<dbReference type="Proteomes" id="UP001408356">
    <property type="component" value="Unassembled WGS sequence"/>
</dbReference>
<dbReference type="PANTHER" id="PTHR10589:SF29">
    <property type="entry name" value="UBIQUITIN CARBOXYL-TERMINAL HYDROLASE"/>
    <property type="match status" value="1"/>
</dbReference>
<keyword evidence="3 6" id="KW-0833">Ubl conjugation pathway</keyword>
<evidence type="ECO:0000259" key="9">
    <source>
        <dbReference type="PROSITE" id="PS52048"/>
    </source>
</evidence>
<feature type="compositionally biased region" description="Basic residues" evidence="8">
    <location>
        <begin position="324"/>
        <end position="341"/>
    </location>
</feature>
<evidence type="ECO:0000313" key="10">
    <source>
        <dbReference type="EMBL" id="KAK9415914.1"/>
    </source>
</evidence>
<proteinExistence type="inferred from homology"/>
<dbReference type="PROSITE" id="PS52048">
    <property type="entry name" value="UCH_DOMAIN"/>
    <property type="match status" value="1"/>
</dbReference>
<dbReference type="InterPro" id="IPR001578">
    <property type="entry name" value="Peptidase_C12_UCH"/>
</dbReference>
<feature type="active site" description="Proton donor" evidence="6">
    <location>
        <position position="364"/>
    </location>
</feature>
<evidence type="ECO:0000256" key="1">
    <source>
        <dbReference type="ARBA" id="ARBA00000707"/>
    </source>
</evidence>
<evidence type="ECO:0000256" key="5">
    <source>
        <dbReference type="ARBA" id="ARBA00022807"/>
    </source>
</evidence>
<keyword evidence="4 6" id="KW-0378">Hydrolase</keyword>
<protein>
    <recommendedName>
        <fullName evidence="7">Ubiquitin carboxyl-terminal hydrolase</fullName>
        <ecNumber evidence="7">3.4.19.12</ecNumber>
    </recommendedName>
</protein>
<dbReference type="EMBL" id="JARVKF010000411">
    <property type="protein sequence ID" value="KAK9415914.1"/>
    <property type="molecule type" value="Genomic_DNA"/>
</dbReference>
<organism evidence="10 11">
    <name type="scientific">Seiridium unicorne</name>
    <dbReference type="NCBI Taxonomy" id="138068"/>
    <lineage>
        <taxon>Eukaryota</taxon>
        <taxon>Fungi</taxon>
        <taxon>Dikarya</taxon>
        <taxon>Ascomycota</taxon>
        <taxon>Pezizomycotina</taxon>
        <taxon>Sordariomycetes</taxon>
        <taxon>Xylariomycetidae</taxon>
        <taxon>Amphisphaeriales</taxon>
        <taxon>Sporocadaceae</taxon>
        <taxon>Seiridium</taxon>
    </lineage>
</organism>
<feature type="region of interest" description="Disordered" evidence="8">
    <location>
        <begin position="1"/>
        <end position="101"/>
    </location>
</feature>
<dbReference type="Pfam" id="PF01088">
    <property type="entry name" value="Peptidase_C12"/>
    <property type="match status" value="1"/>
</dbReference>
<dbReference type="GO" id="GO:0016787">
    <property type="term" value="F:hydrolase activity"/>
    <property type="evidence" value="ECO:0007669"/>
    <property type="project" value="UniProtKB-KW"/>
</dbReference>
<feature type="site" description="Transition state stabilizer" evidence="6">
    <location>
        <position position="240"/>
    </location>
</feature>
<evidence type="ECO:0000256" key="3">
    <source>
        <dbReference type="ARBA" id="ARBA00022786"/>
    </source>
</evidence>
<feature type="active site" description="Nucleophile" evidence="6">
    <location>
        <position position="246"/>
    </location>
</feature>
<keyword evidence="2 6" id="KW-0645">Protease</keyword>
<keyword evidence="5 6" id="KW-0788">Thiol protease</keyword>
<feature type="site" description="Important for enzyme activity" evidence="6">
    <location>
        <position position="379"/>
    </location>
</feature>
<evidence type="ECO:0000256" key="8">
    <source>
        <dbReference type="SAM" id="MobiDB-lite"/>
    </source>
</evidence>
<evidence type="ECO:0000256" key="4">
    <source>
        <dbReference type="ARBA" id="ARBA00022801"/>
    </source>
</evidence>
<feature type="region of interest" description="Disordered" evidence="8">
    <location>
        <begin position="317"/>
        <end position="342"/>
    </location>
</feature>
<feature type="compositionally biased region" description="Basic and acidic residues" evidence="8">
    <location>
        <begin position="66"/>
        <end position="75"/>
    </location>
</feature>
<evidence type="ECO:0000256" key="6">
    <source>
        <dbReference type="PROSITE-ProRule" id="PRU01393"/>
    </source>
</evidence>
<dbReference type="PROSITE" id="PS52049">
    <property type="entry name" value="ULD"/>
    <property type="match status" value="1"/>
</dbReference>
<feature type="domain" description="UCH catalytic" evidence="9">
    <location>
        <begin position="165"/>
        <end position="426"/>
    </location>
</feature>